<keyword evidence="7" id="KW-1185">Reference proteome</keyword>
<dbReference type="Gene3D" id="3.40.5.90">
    <property type="entry name" value="CDGSH iron-sulfur domain, mitoNEET-type"/>
    <property type="match status" value="1"/>
</dbReference>
<proteinExistence type="predicted"/>
<comment type="caution">
    <text evidence="6">The sequence shown here is derived from an EMBL/GenBank/DDBJ whole genome shotgun (WGS) entry which is preliminary data.</text>
</comment>
<dbReference type="SMART" id="SM00704">
    <property type="entry name" value="ZnF_CDGSH"/>
    <property type="match status" value="1"/>
</dbReference>
<evidence type="ECO:0000256" key="2">
    <source>
        <dbReference type="ARBA" id="ARBA00022723"/>
    </source>
</evidence>
<dbReference type="Proteomes" id="UP000286100">
    <property type="component" value="Unassembled WGS sequence"/>
</dbReference>
<evidence type="ECO:0000313" key="7">
    <source>
        <dbReference type="Proteomes" id="UP000286100"/>
    </source>
</evidence>
<evidence type="ECO:0000256" key="1">
    <source>
        <dbReference type="ARBA" id="ARBA00022714"/>
    </source>
</evidence>
<keyword evidence="2" id="KW-0479">Metal-binding</keyword>
<dbReference type="InterPro" id="IPR018967">
    <property type="entry name" value="FeS-contain_CDGSH-typ"/>
</dbReference>
<evidence type="ECO:0000313" key="6">
    <source>
        <dbReference type="EMBL" id="RJF90933.1"/>
    </source>
</evidence>
<reference evidence="6 7" key="1">
    <citation type="submission" date="2018-09" db="EMBL/GenBank/DDBJ databases">
        <authorList>
            <person name="Zhu H."/>
        </authorList>
    </citation>
    <scope>NUCLEOTIDE SEQUENCE [LARGE SCALE GENOMIC DNA]</scope>
    <source>
        <strain evidence="6 7">K2R01-6</strain>
    </source>
</reference>
<keyword evidence="4" id="KW-0411">Iron-sulfur</keyword>
<evidence type="ECO:0000256" key="4">
    <source>
        <dbReference type="ARBA" id="ARBA00023014"/>
    </source>
</evidence>
<gene>
    <name evidence="6" type="ORF">D3876_12250</name>
</gene>
<dbReference type="GO" id="GO:0046872">
    <property type="term" value="F:metal ion binding"/>
    <property type="evidence" value="ECO:0007669"/>
    <property type="project" value="UniProtKB-KW"/>
</dbReference>
<keyword evidence="1" id="KW-0001">2Fe-2S</keyword>
<feature type="domain" description="Iron-binding zinc finger CDGSH type" evidence="5">
    <location>
        <begin position="34"/>
        <end position="68"/>
    </location>
</feature>
<name>A0A418WLM0_9SPHN</name>
<organism evidence="6 7">
    <name type="scientific">Sphingomonas cavernae</name>
    <dbReference type="NCBI Taxonomy" id="2320861"/>
    <lineage>
        <taxon>Bacteria</taxon>
        <taxon>Pseudomonadati</taxon>
        <taxon>Pseudomonadota</taxon>
        <taxon>Alphaproteobacteria</taxon>
        <taxon>Sphingomonadales</taxon>
        <taxon>Sphingomonadaceae</taxon>
        <taxon>Sphingomonas</taxon>
    </lineage>
</organism>
<dbReference type="OrthoDB" id="9795032at2"/>
<dbReference type="AlphaFoldDB" id="A0A418WLM0"/>
<dbReference type="InterPro" id="IPR042216">
    <property type="entry name" value="MitoNEET_CISD"/>
</dbReference>
<keyword evidence="3" id="KW-0408">Iron</keyword>
<evidence type="ECO:0000256" key="3">
    <source>
        <dbReference type="ARBA" id="ARBA00023004"/>
    </source>
</evidence>
<accession>A0A418WLM0</accession>
<dbReference type="GO" id="GO:0005737">
    <property type="term" value="C:cytoplasm"/>
    <property type="evidence" value="ECO:0007669"/>
    <property type="project" value="UniProtKB-ARBA"/>
</dbReference>
<protein>
    <submittedName>
        <fullName evidence="6">CDGSH iron-sulfur domain-containing protein</fullName>
    </submittedName>
</protein>
<dbReference type="Pfam" id="PF09360">
    <property type="entry name" value="zf-CDGSH"/>
    <property type="match status" value="1"/>
</dbReference>
<evidence type="ECO:0000259" key="5">
    <source>
        <dbReference type="SMART" id="SM00704"/>
    </source>
</evidence>
<sequence>MEIVMAIKAVALKDGPYQVEGALDELELTDADGNRYELASKRRIFLCRCGASETKPFCDGHHSKIGFQAAEAAVKAEHQG</sequence>
<dbReference type="GO" id="GO:0051537">
    <property type="term" value="F:2 iron, 2 sulfur cluster binding"/>
    <property type="evidence" value="ECO:0007669"/>
    <property type="project" value="UniProtKB-KW"/>
</dbReference>
<dbReference type="EMBL" id="QYUM01000003">
    <property type="protein sequence ID" value="RJF90933.1"/>
    <property type="molecule type" value="Genomic_DNA"/>
</dbReference>